<evidence type="ECO:0000313" key="1">
    <source>
        <dbReference type="EMBL" id="KAJ1896037.1"/>
    </source>
</evidence>
<proteinExistence type="predicted"/>
<accession>A0ACC1IHK0</accession>
<reference evidence="1" key="1">
    <citation type="submission" date="2022-07" db="EMBL/GenBank/DDBJ databases">
        <title>Phylogenomic reconstructions and comparative analyses of Kickxellomycotina fungi.</title>
        <authorList>
            <person name="Reynolds N.K."/>
            <person name="Stajich J.E."/>
            <person name="Barry K."/>
            <person name="Grigoriev I.V."/>
            <person name="Crous P."/>
            <person name="Smith M.E."/>
        </authorList>
    </citation>
    <scope>NUCLEOTIDE SEQUENCE</scope>
    <source>
        <strain evidence="1">Benny 63K</strain>
    </source>
</reference>
<sequence length="196" mass="20982">MRRLSNPFLIASIALLFSSIAVVCHGLSRNYAYPATKDSTILRSTVSCPSCPANNCYKCTLGNATTLVANTGGLAYSRALIGFQMSVPGSSVTSCSIQIPAFIAPLQAPITVVIGRAESSWWSEDRVTGENAPEELEEVASVDVPAFNNLGLTDITKACQKAVNGSFSVYFSARFGHFEFWSKNSGNPAILHVTTY</sequence>
<comment type="caution">
    <text evidence="1">The sequence shown here is derived from an EMBL/GenBank/DDBJ whole genome shotgun (WGS) entry which is preliminary data.</text>
</comment>
<evidence type="ECO:0000313" key="2">
    <source>
        <dbReference type="Proteomes" id="UP001150581"/>
    </source>
</evidence>
<name>A0ACC1IHK0_9FUNG</name>
<gene>
    <name evidence="1" type="ORF">LPJ66_004229</name>
</gene>
<dbReference type="Proteomes" id="UP001150581">
    <property type="component" value="Unassembled WGS sequence"/>
</dbReference>
<organism evidence="1 2">
    <name type="scientific">Kickxella alabastrina</name>
    <dbReference type="NCBI Taxonomy" id="61397"/>
    <lineage>
        <taxon>Eukaryota</taxon>
        <taxon>Fungi</taxon>
        <taxon>Fungi incertae sedis</taxon>
        <taxon>Zoopagomycota</taxon>
        <taxon>Kickxellomycotina</taxon>
        <taxon>Kickxellomycetes</taxon>
        <taxon>Kickxellales</taxon>
        <taxon>Kickxellaceae</taxon>
        <taxon>Kickxella</taxon>
    </lineage>
</organism>
<keyword evidence="2" id="KW-1185">Reference proteome</keyword>
<protein>
    <submittedName>
        <fullName evidence="1">Uncharacterized protein</fullName>
    </submittedName>
</protein>
<dbReference type="EMBL" id="JANBPG010000495">
    <property type="protein sequence ID" value="KAJ1896037.1"/>
    <property type="molecule type" value="Genomic_DNA"/>
</dbReference>